<accession>A0A7S2YNK3</accession>
<name>A0A7S2YNK3_9STRA</name>
<evidence type="ECO:0000313" key="1">
    <source>
        <dbReference type="EMBL" id="CAD9986282.1"/>
    </source>
</evidence>
<gene>
    <name evidence="1" type="ORF">APAL1065_LOCUS22633</name>
</gene>
<reference evidence="1" key="1">
    <citation type="submission" date="2021-01" db="EMBL/GenBank/DDBJ databases">
        <authorList>
            <person name="Corre E."/>
            <person name="Pelletier E."/>
            <person name="Niang G."/>
            <person name="Scheremetjew M."/>
            <person name="Finn R."/>
            <person name="Kale V."/>
            <person name="Holt S."/>
            <person name="Cochrane G."/>
            <person name="Meng A."/>
            <person name="Brown T."/>
            <person name="Cohen L."/>
        </authorList>
    </citation>
    <scope>NUCLEOTIDE SEQUENCE</scope>
    <source>
        <strain evidence="1">CCMP125</strain>
    </source>
</reference>
<proteinExistence type="predicted"/>
<dbReference type="AlphaFoldDB" id="A0A7S2YNK3"/>
<dbReference type="EMBL" id="HBHT01033649">
    <property type="protein sequence ID" value="CAD9986282.1"/>
    <property type="molecule type" value="Transcribed_RNA"/>
</dbReference>
<sequence>MIRCNFAFRFMWCWLPKYNKRNKLLALVLYHTQSTHVWHPHIVVHSQTLQRTPIDARFWIDKQSKKKSFTVCFPIGTNKHTNKKGTLKKADEKTLIAAC</sequence>
<organism evidence="1">
    <name type="scientific">Entomoneis paludosa</name>
    <dbReference type="NCBI Taxonomy" id="265537"/>
    <lineage>
        <taxon>Eukaryota</taxon>
        <taxon>Sar</taxon>
        <taxon>Stramenopiles</taxon>
        <taxon>Ochrophyta</taxon>
        <taxon>Bacillariophyta</taxon>
        <taxon>Bacillariophyceae</taxon>
        <taxon>Bacillariophycidae</taxon>
        <taxon>Entomoneidaceae</taxon>
        <taxon>Entomoneis</taxon>
    </lineage>
</organism>
<protein>
    <submittedName>
        <fullName evidence="1">Uncharacterized protein</fullName>
    </submittedName>
</protein>